<dbReference type="EMBL" id="PGLV01000001">
    <property type="protein sequence ID" value="POZ56422.1"/>
    <property type="molecule type" value="Genomic_DNA"/>
</dbReference>
<reference evidence="1 2" key="1">
    <citation type="submission" date="2017-11" db="EMBL/GenBank/DDBJ databases">
        <title>Genome sequence of Lysinibacillus sphaericus, a lignin-degrading bacteria isolated from municipal solid waste soil.</title>
        <authorList>
            <person name="Persinoti G.F."/>
            <person name="Paixao D.A."/>
            <person name="Bugg T.D."/>
            <person name="Squina F.M."/>
        </authorList>
    </citation>
    <scope>NUCLEOTIDE SEQUENCE [LARGE SCALE GENOMIC DNA]</scope>
    <source>
        <strain evidence="1 2">A1</strain>
    </source>
</reference>
<organism evidence="1 2">
    <name type="scientific">Lysinibacillus sphaericus</name>
    <name type="common">Bacillus sphaericus</name>
    <dbReference type="NCBI Taxonomy" id="1421"/>
    <lineage>
        <taxon>Bacteria</taxon>
        <taxon>Bacillati</taxon>
        <taxon>Bacillota</taxon>
        <taxon>Bacilli</taxon>
        <taxon>Bacillales</taxon>
        <taxon>Bacillaceae</taxon>
        <taxon>Lysinibacillus</taxon>
    </lineage>
</organism>
<protein>
    <submittedName>
        <fullName evidence="1">Uncharacterized protein</fullName>
    </submittedName>
</protein>
<gene>
    <name evidence="1" type="ORF">LYSIN_01205</name>
</gene>
<comment type="caution">
    <text evidence="1">The sequence shown here is derived from an EMBL/GenBank/DDBJ whole genome shotgun (WGS) entry which is preliminary data.</text>
</comment>
<accession>A0A2S5D086</accession>
<proteinExistence type="predicted"/>
<evidence type="ECO:0000313" key="2">
    <source>
        <dbReference type="Proteomes" id="UP000237319"/>
    </source>
</evidence>
<evidence type="ECO:0000313" key="1">
    <source>
        <dbReference type="EMBL" id="POZ56422.1"/>
    </source>
</evidence>
<keyword evidence="2" id="KW-1185">Reference proteome</keyword>
<name>A0A2S5D086_LYSSH</name>
<sequence length="438" mass="50670">MLILPDVIAFGQYLFGLKITGGLNKDEVSCKLFDNDTPIDMLRSPHLYIEHHIATNKIKSQYKNYYTTMGIYTSINSTSSFELAYDVDGDKAVCIPMSKKYRSSYTYVKVAQRHLEKHNIKPLGYEMSKGTPVNSIKENTYEAITKAFSANIGAISNRITKVFNKEEEIEARDIKDLKLLKYLNNQEIDYAKTMYRVPIKDKVIKKRLSSIDRNVIKDEEGEVIEIINIKVPHFFIAAKNKKKDEVEELNNSVMSRVYTSFNKSNFDRLTFSREKFDYTLLMQDKDVEIDIEICGRYDILIEKYAKQVQAQIMKQNKGKKNYAKVPKIDEFYKKITEGYEDVSYLVDVIIKYLYSHTEDKNKSRNMFLIWESGLGDVLLQNLENNLLHRGMATSCKGCNVTIDKGLNNKKEYCSECAKEEIKRKNALTKANSRIKKAS</sequence>
<dbReference type="Proteomes" id="UP000237319">
    <property type="component" value="Unassembled WGS sequence"/>
</dbReference>
<dbReference type="AlphaFoldDB" id="A0A2S5D086"/>